<dbReference type="Pfam" id="PF04502">
    <property type="entry name" value="Saf4_Yju2"/>
    <property type="match status" value="1"/>
</dbReference>
<dbReference type="Proteomes" id="UP000267251">
    <property type="component" value="Unassembled WGS sequence"/>
</dbReference>
<dbReference type="GO" id="GO:0005684">
    <property type="term" value="C:U2-type spliceosomal complex"/>
    <property type="evidence" value="ECO:0007669"/>
    <property type="project" value="TreeGrafter"/>
</dbReference>
<evidence type="ECO:0000256" key="3">
    <source>
        <dbReference type="SAM" id="MobiDB-lite"/>
    </source>
</evidence>
<feature type="coiled-coil region" evidence="2">
    <location>
        <begin position="129"/>
        <end position="157"/>
    </location>
</feature>
<dbReference type="AlphaFoldDB" id="A0A4P9Y4K1"/>
<feature type="compositionally biased region" description="Basic and acidic residues" evidence="3">
    <location>
        <begin position="116"/>
        <end position="128"/>
    </location>
</feature>
<dbReference type="OrthoDB" id="360327at2759"/>
<proteinExistence type="inferred from homology"/>
<feature type="region of interest" description="Disordered" evidence="3">
    <location>
        <begin position="104"/>
        <end position="128"/>
    </location>
</feature>
<evidence type="ECO:0000313" key="4">
    <source>
        <dbReference type="EMBL" id="RKP12770.1"/>
    </source>
</evidence>
<evidence type="ECO:0000256" key="1">
    <source>
        <dbReference type="ARBA" id="ARBA00005595"/>
    </source>
</evidence>
<sequence length="226" mass="26612">MADRKAINKYYPPDYDPSKGGLNKAQGSHVLRKRARKLDQGILVIRSAILFSASRFNAEKKRVGSYYTTPVWSFRMKCPSCSQWFEIHTDPKNSEYIVVSGARKRAEVPEEQEEQEERKARDKERREVNSFARAEYEEEEKRRKREAEKRIAELQQVSDTHWEDPFEKNQRARHLFRQGRALRDEESKKDSRIQDRYSLSIPLLAPCAEDEEKAKLTAFQGKFILL</sequence>
<evidence type="ECO:0000313" key="5">
    <source>
        <dbReference type="Proteomes" id="UP000267251"/>
    </source>
</evidence>
<reference evidence="5" key="1">
    <citation type="journal article" date="2018" name="Nat. Microbiol.">
        <title>Leveraging single-cell genomics to expand the fungal tree of life.</title>
        <authorList>
            <person name="Ahrendt S.R."/>
            <person name="Quandt C.A."/>
            <person name="Ciobanu D."/>
            <person name="Clum A."/>
            <person name="Salamov A."/>
            <person name="Andreopoulos B."/>
            <person name="Cheng J.F."/>
            <person name="Woyke T."/>
            <person name="Pelin A."/>
            <person name="Henrissat B."/>
            <person name="Reynolds N.K."/>
            <person name="Benny G.L."/>
            <person name="Smith M.E."/>
            <person name="James T.Y."/>
            <person name="Grigoriev I.V."/>
        </authorList>
    </citation>
    <scope>NUCLEOTIDE SEQUENCE [LARGE SCALE GENOMIC DNA]</scope>
</reference>
<dbReference type="PANTHER" id="PTHR12111:SF2">
    <property type="entry name" value="SPLICING FACTOR YJU2B-RELATED"/>
    <property type="match status" value="1"/>
</dbReference>
<dbReference type="EMBL" id="KZ988210">
    <property type="protein sequence ID" value="RKP12770.1"/>
    <property type="molecule type" value="Genomic_DNA"/>
</dbReference>
<keyword evidence="2" id="KW-0175">Coiled coil</keyword>
<evidence type="ECO:0000256" key="2">
    <source>
        <dbReference type="SAM" id="Coils"/>
    </source>
</evidence>
<keyword evidence="5" id="KW-1185">Reference proteome</keyword>
<dbReference type="GO" id="GO:0071014">
    <property type="term" value="C:post-mRNA release spliceosomal complex"/>
    <property type="evidence" value="ECO:0007669"/>
    <property type="project" value="TreeGrafter"/>
</dbReference>
<protein>
    <submittedName>
        <fullName evidence="4">CWC16 protein</fullName>
    </submittedName>
</protein>
<gene>
    <name evidence="4" type="ORF">BJ684DRAFT_11023</name>
</gene>
<dbReference type="InterPro" id="IPR007590">
    <property type="entry name" value="Saf4/Yju2"/>
</dbReference>
<organism evidence="4 5">
    <name type="scientific">Piptocephalis cylindrospora</name>
    <dbReference type="NCBI Taxonomy" id="1907219"/>
    <lineage>
        <taxon>Eukaryota</taxon>
        <taxon>Fungi</taxon>
        <taxon>Fungi incertae sedis</taxon>
        <taxon>Zoopagomycota</taxon>
        <taxon>Zoopagomycotina</taxon>
        <taxon>Zoopagomycetes</taxon>
        <taxon>Zoopagales</taxon>
        <taxon>Piptocephalidaceae</taxon>
        <taxon>Piptocephalis</taxon>
    </lineage>
</organism>
<dbReference type="GO" id="GO:0000398">
    <property type="term" value="P:mRNA splicing, via spliceosome"/>
    <property type="evidence" value="ECO:0007669"/>
    <property type="project" value="InterPro"/>
</dbReference>
<name>A0A4P9Y4K1_9FUNG</name>
<comment type="similarity">
    <text evidence="1">Belongs to the CWC16 family.</text>
</comment>
<accession>A0A4P9Y4K1</accession>
<dbReference type="PANTHER" id="PTHR12111">
    <property type="entry name" value="SPLICING FACTOR YJU2"/>
    <property type="match status" value="1"/>
</dbReference>